<accession>A0A0E9UWT8</accession>
<evidence type="ECO:0000313" key="1">
    <source>
        <dbReference type="EMBL" id="JAH70262.1"/>
    </source>
</evidence>
<dbReference type="EMBL" id="GBXM01038315">
    <property type="protein sequence ID" value="JAH70262.1"/>
    <property type="molecule type" value="Transcribed_RNA"/>
</dbReference>
<proteinExistence type="predicted"/>
<reference evidence="1" key="1">
    <citation type="submission" date="2014-11" db="EMBL/GenBank/DDBJ databases">
        <authorList>
            <person name="Amaro Gonzalez C."/>
        </authorList>
    </citation>
    <scope>NUCLEOTIDE SEQUENCE</scope>
</reference>
<reference evidence="1" key="2">
    <citation type="journal article" date="2015" name="Fish Shellfish Immunol.">
        <title>Early steps in the European eel (Anguilla anguilla)-Vibrio vulnificus interaction in the gills: Role of the RtxA13 toxin.</title>
        <authorList>
            <person name="Callol A."/>
            <person name="Pajuelo D."/>
            <person name="Ebbesson L."/>
            <person name="Teles M."/>
            <person name="MacKenzie S."/>
            <person name="Amaro C."/>
        </authorList>
    </citation>
    <scope>NUCLEOTIDE SEQUENCE</scope>
</reference>
<protein>
    <submittedName>
        <fullName evidence="1">Uncharacterized protein</fullName>
    </submittedName>
</protein>
<sequence length="53" mass="6278">MTQHNSASFNMNLKRIKRYATRHGNSHYRLDRPRVIASSVSNHWVKAVSFFIF</sequence>
<name>A0A0E9UWT8_ANGAN</name>
<organism evidence="1">
    <name type="scientific">Anguilla anguilla</name>
    <name type="common">European freshwater eel</name>
    <name type="synonym">Muraena anguilla</name>
    <dbReference type="NCBI Taxonomy" id="7936"/>
    <lineage>
        <taxon>Eukaryota</taxon>
        <taxon>Metazoa</taxon>
        <taxon>Chordata</taxon>
        <taxon>Craniata</taxon>
        <taxon>Vertebrata</taxon>
        <taxon>Euteleostomi</taxon>
        <taxon>Actinopterygii</taxon>
        <taxon>Neopterygii</taxon>
        <taxon>Teleostei</taxon>
        <taxon>Anguilliformes</taxon>
        <taxon>Anguillidae</taxon>
        <taxon>Anguilla</taxon>
    </lineage>
</organism>
<dbReference type="AlphaFoldDB" id="A0A0E9UWT8"/>